<evidence type="ECO:0000313" key="2">
    <source>
        <dbReference type="EMBL" id="KAF2824833.1"/>
    </source>
</evidence>
<evidence type="ECO:0000259" key="1">
    <source>
        <dbReference type="Pfam" id="PF06985"/>
    </source>
</evidence>
<proteinExistence type="predicted"/>
<dbReference type="InterPro" id="IPR010730">
    <property type="entry name" value="HET"/>
</dbReference>
<protein>
    <submittedName>
        <fullName evidence="2">HET-domain-containing protein</fullName>
    </submittedName>
</protein>
<dbReference type="Pfam" id="PF06985">
    <property type="entry name" value="HET"/>
    <property type="match status" value="1"/>
</dbReference>
<organism evidence="2 3">
    <name type="scientific">Ophiobolus disseminans</name>
    <dbReference type="NCBI Taxonomy" id="1469910"/>
    <lineage>
        <taxon>Eukaryota</taxon>
        <taxon>Fungi</taxon>
        <taxon>Dikarya</taxon>
        <taxon>Ascomycota</taxon>
        <taxon>Pezizomycotina</taxon>
        <taxon>Dothideomycetes</taxon>
        <taxon>Pleosporomycetidae</taxon>
        <taxon>Pleosporales</taxon>
        <taxon>Pleosporineae</taxon>
        <taxon>Phaeosphaeriaceae</taxon>
        <taxon>Ophiobolus</taxon>
    </lineage>
</organism>
<name>A0A6A6ZVF8_9PLEO</name>
<dbReference type="AlphaFoldDB" id="A0A6A6ZVF8"/>
<feature type="domain" description="Heterokaryon incompatibility" evidence="1">
    <location>
        <begin position="12"/>
        <end position="160"/>
    </location>
</feature>
<dbReference type="Proteomes" id="UP000799424">
    <property type="component" value="Unassembled WGS sequence"/>
</dbReference>
<keyword evidence="3" id="KW-1185">Reference proteome</keyword>
<dbReference type="PANTHER" id="PTHR33112:SF1">
    <property type="entry name" value="HETEROKARYON INCOMPATIBILITY DOMAIN-CONTAINING PROTEIN"/>
    <property type="match status" value="1"/>
</dbReference>
<dbReference type="PANTHER" id="PTHR33112">
    <property type="entry name" value="DOMAIN PROTEIN, PUTATIVE-RELATED"/>
    <property type="match status" value="1"/>
</dbReference>
<sequence>MRIAELRASQVYPALSYVWGCTANFQLEPANRHELLQPHSLTRNWDFIPQTIRDAMFLTAKLSLRYLWVDSMCIVQDDDENKTKHIAQMGSIYEHATFTIVAADGTDANHGLRGLGDSPCKAPPRKVLSLSSSAKFIFEDDWTFPKPVKTYNKRGWTFQEYYLSQRLLGFVDNKVLWRCRQCEHPELMNAERPVDHLSPGDFREKSTWPNFSLYMNLVQDYNS</sequence>
<dbReference type="OrthoDB" id="3797723at2759"/>
<reference evidence="2" key="1">
    <citation type="journal article" date="2020" name="Stud. Mycol.">
        <title>101 Dothideomycetes genomes: a test case for predicting lifestyles and emergence of pathogens.</title>
        <authorList>
            <person name="Haridas S."/>
            <person name="Albert R."/>
            <person name="Binder M."/>
            <person name="Bloem J."/>
            <person name="Labutti K."/>
            <person name="Salamov A."/>
            <person name="Andreopoulos B."/>
            <person name="Baker S."/>
            <person name="Barry K."/>
            <person name="Bills G."/>
            <person name="Bluhm B."/>
            <person name="Cannon C."/>
            <person name="Castanera R."/>
            <person name="Culley D."/>
            <person name="Daum C."/>
            <person name="Ezra D."/>
            <person name="Gonzalez J."/>
            <person name="Henrissat B."/>
            <person name="Kuo A."/>
            <person name="Liang C."/>
            <person name="Lipzen A."/>
            <person name="Lutzoni F."/>
            <person name="Magnuson J."/>
            <person name="Mondo S."/>
            <person name="Nolan M."/>
            <person name="Ohm R."/>
            <person name="Pangilinan J."/>
            <person name="Park H.-J."/>
            <person name="Ramirez L."/>
            <person name="Alfaro M."/>
            <person name="Sun H."/>
            <person name="Tritt A."/>
            <person name="Yoshinaga Y."/>
            <person name="Zwiers L.-H."/>
            <person name="Turgeon B."/>
            <person name="Goodwin S."/>
            <person name="Spatafora J."/>
            <person name="Crous P."/>
            <person name="Grigoriev I."/>
        </authorList>
    </citation>
    <scope>NUCLEOTIDE SEQUENCE</scope>
    <source>
        <strain evidence="2">CBS 113818</strain>
    </source>
</reference>
<dbReference type="EMBL" id="MU006229">
    <property type="protein sequence ID" value="KAF2824833.1"/>
    <property type="molecule type" value="Genomic_DNA"/>
</dbReference>
<gene>
    <name evidence="2" type="ORF">CC86DRAFT_420061</name>
</gene>
<accession>A0A6A6ZVF8</accession>
<evidence type="ECO:0000313" key="3">
    <source>
        <dbReference type="Proteomes" id="UP000799424"/>
    </source>
</evidence>